<feature type="transmembrane region" description="Helical" evidence="1">
    <location>
        <begin position="325"/>
        <end position="345"/>
    </location>
</feature>
<gene>
    <name evidence="2" type="ORF">N4264_11825</name>
</gene>
<feature type="transmembrane region" description="Helical" evidence="1">
    <location>
        <begin position="385"/>
        <end position="406"/>
    </location>
</feature>
<feature type="transmembrane region" description="Helical" evidence="1">
    <location>
        <begin position="230"/>
        <end position="251"/>
    </location>
</feature>
<feature type="transmembrane region" description="Helical" evidence="1">
    <location>
        <begin position="205"/>
        <end position="224"/>
    </location>
</feature>
<feature type="transmembrane region" description="Helical" evidence="1">
    <location>
        <begin position="163"/>
        <end position="184"/>
    </location>
</feature>
<sequence length="429" mass="46817">MSDSYFLAGPLRVNASDADADATRWCICVGERVFLGSAQSAGLLTAIAGASDTETIACRYNAEYPDRPLTVAAIEHIIRTEYLPARLVLTVPPAPMVDEEATRNRYIYFSRTLVSASAVERIATLVQPLLAPGAVVALLPLCLLVLVAWNVVDAARMQLLLSFQPLGALDWLVLYATLFATFLFHEFGHAGATRRYGARPAQIGIGLYLIFPVLFCNVTEAWRLPRSQRIAINLAGAWFQILATAFIAVIQHFSQSRALGLVVGASLFSLLITLNPFLRFDGYWVYADYFRLPNLRERSGKWWAAVASRVLYGDEGSRAATPTPLVVYAIASGVFFVVFTVFVMHTAWATVTNLPQVLTLASSYLALGVNADSVATVVVNALSMLLTAAGFALMMYVVFVRLWAIARNIAQGIGRRVRRTTPMAGGDLP</sequence>
<evidence type="ECO:0000313" key="3">
    <source>
        <dbReference type="Proteomes" id="UP001064632"/>
    </source>
</evidence>
<keyword evidence="3" id="KW-1185">Reference proteome</keyword>
<keyword evidence="1" id="KW-0472">Membrane</keyword>
<evidence type="ECO:0008006" key="4">
    <source>
        <dbReference type="Google" id="ProtNLM"/>
    </source>
</evidence>
<proteinExistence type="predicted"/>
<organism evidence="2 3">
    <name type="scientific">Tahibacter amnicola</name>
    <dbReference type="NCBI Taxonomy" id="2976241"/>
    <lineage>
        <taxon>Bacteria</taxon>
        <taxon>Pseudomonadati</taxon>
        <taxon>Pseudomonadota</taxon>
        <taxon>Gammaproteobacteria</taxon>
        <taxon>Lysobacterales</taxon>
        <taxon>Rhodanobacteraceae</taxon>
        <taxon>Tahibacter</taxon>
    </lineage>
</organism>
<feature type="transmembrane region" description="Helical" evidence="1">
    <location>
        <begin position="129"/>
        <end position="151"/>
    </location>
</feature>
<accession>A0ABY6BLH7</accession>
<protein>
    <recommendedName>
        <fullName evidence="4">Peptide zinc metalloprotease protein</fullName>
    </recommendedName>
</protein>
<feature type="transmembrane region" description="Helical" evidence="1">
    <location>
        <begin position="258"/>
        <end position="278"/>
    </location>
</feature>
<keyword evidence="1" id="KW-0812">Transmembrane</keyword>
<name>A0ABY6BLH7_9GAMM</name>
<dbReference type="EMBL" id="CP104694">
    <property type="protein sequence ID" value="UXI70288.1"/>
    <property type="molecule type" value="Genomic_DNA"/>
</dbReference>
<keyword evidence="1" id="KW-1133">Transmembrane helix</keyword>
<dbReference type="Proteomes" id="UP001064632">
    <property type="component" value="Chromosome"/>
</dbReference>
<reference evidence="2" key="1">
    <citation type="submission" date="2022-09" db="EMBL/GenBank/DDBJ databases">
        <title>Tahibacter sp. nov., isolated from a fresh water.</title>
        <authorList>
            <person name="Baek J.H."/>
            <person name="Lee J.K."/>
            <person name="Kim J.M."/>
            <person name="Jeon C.O."/>
        </authorList>
    </citation>
    <scope>NUCLEOTIDE SEQUENCE</scope>
    <source>
        <strain evidence="2">W38</strain>
    </source>
</reference>
<evidence type="ECO:0000313" key="2">
    <source>
        <dbReference type="EMBL" id="UXI70288.1"/>
    </source>
</evidence>
<evidence type="ECO:0000256" key="1">
    <source>
        <dbReference type="SAM" id="Phobius"/>
    </source>
</evidence>
<dbReference type="RefSeq" id="WP_261697239.1">
    <property type="nucleotide sequence ID" value="NZ_CP104694.1"/>
</dbReference>